<accession>X0Y1A7</accession>
<feature type="non-terminal residue" evidence="1">
    <location>
        <position position="241"/>
    </location>
</feature>
<sequence length="241" mass="26566">RDVKPRWVKLVGNMELGKLIKSASPDTKVLFRHHISHNSPFLNAPNKTQAACEFLALFWDSLVANAAYIDAIEGLNETIATHDTDGIRKAVAFEVALSDELARRDIGVGACLLNTAVGNPDHGLETQKLLPAAAAAVRNNGWLGYHPYFPCTPIHATHWMDSEWEHYHGRALASWDETFAKFNVKPRYLFTEGGAVGATVRPDGRPGALNANAGWRYFTCLNGNLDAYITLLLRFRAKVAA</sequence>
<evidence type="ECO:0008006" key="2">
    <source>
        <dbReference type="Google" id="ProtNLM"/>
    </source>
</evidence>
<proteinExistence type="predicted"/>
<evidence type="ECO:0000313" key="1">
    <source>
        <dbReference type="EMBL" id="GAG30701.1"/>
    </source>
</evidence>
<comment type="caution">
    <text evidence="1">The sequence shown here is derived from an EMBL/GenBank/DDBJ whole genome shotgun (WGS) entry which is preliminary data.</text>
</comment>
<dbReference type="EMBL" id="BARS01049231">
    <property type="protein sequence ID" value="GAG30701.1"/>
    <property type="molecule type" value="Genomic_DNA"/>
</dbReference>
<protein>
    <recommendedName>
        <fullName evidence="2">Glycoside hydrolase family 5 domain-containing protein</fullName>
    </recommendedName>
</protein>
<name>X0Y1A7_9ZZZZ</name>
<reference evidence="1" key="1">
    <citation type="journal article" date="2014" name="Front. Microbiol.">
        <title>High frequency of phylogenetically diverse reductive dehalogenase-homologous genes in deep subseafloor sedimentary metagenomes.</title>
        <authorList>
            <person name="Kawai M."/>
            <person name="Futagami T."/>
            <person name="Toyoda A."/>
            <person name="Takaki Y."/>
            <person name="Nishi S."/>
            <person name="Hori S."/>
            <person name="Arai W."/>
            <person name="Tsubouchi T."/>
            <person name="Morono Y."/>
            <person name="Uchiyama I."/>
            <person name="Ito T."/>
            <person name="Fujiyama A."/>
            <person name="Inagaki F."/>
            <person name="Takami H."/>
        </authorList>
    </citation>
    <scope>NUCLEOTIDE SEQUENCE</scope>
    <source>
        <strain evidence="1">Expedition CK06-06</strain>
    </source>
</reference>
<feature type="non-terminal residue" evidence="1">
    <location>
        <position position="1"/>
    </location>
</feature>
<gene>
    <name evidence="1" type="ORF">S01H1_73660</name>
</gene>
<dbReference type="AlphaFoldDB" id="X0Y1A7"/>
<organism evidence="1">
    <name type="scientific">marine sediment metagenome</name>
    <dbReference type="NCBI Taxonomy" id="412755"/>
    <lineage>
        <taxon>unclassified sequences</taxon>
        <taxon>metagenomes</taxon>
        <taxon>ecological metagenomes</taxon>
    </lineage>
</organism>